<accession>A0A7H4MM07</accession>
<reference evidence="2 3" key="1">
    <citation type="submission" date="2018-06" db="EMBL/GenBank/DDBJ databases">
        <authorList>
            <consortium name="Pathogen Informatics"/>
            <person name="Doyle S."/>
        </authorList>
    </citation>
    <scope>NUCLEOTIDE SEQUENCE [LARGE SCALE GENOMIC DNA]</scope>
    <source>
        <strain evidence="2 3">NCTC9177</strain>
    </source>
</reference>
<sequence>MRQRQTGGDPRQRPAGKQLHRFTGQGRHLRHRVAGQQTAAAGHHVSLCGRDHIQGLAQLRARQPPRAGDMASDKVGAGGKIEHHRTGFVQLLRQLRRAYLLRLRAGRHLGGRHPAFAQLAADSALSRAVSQPICASHEPVIAARMPSSSSSTIRAPRTLAK</sequence>
<dbReference type="AlphaFoldDB" id="A0A7H4MM07"/>
<evidence type="ECO:0000256" key="1">
    <source>
        <dbReference type="SAM" id="MobiDB-lite"/>
    </source>
</evidence>
<proteinExistence type="predicted"/>
<dbReference type="EMBL" id="UGKR01000003">
    <property type="protein sequence ID" value="STS91357.1"/>
    <property type="molecule type" value="Genomic_DNA"/>
</dbReference>
<organism evidence="2 3">
    <name type="scientific">Klebsiella variicola</name>
    <dbReference type="NCBI Taxonomy" id="244366"/>
    <lineage>
        <taxon>Bacteria</taxon>
        <taxon>Pseudomonadati</taxon>
        <taxon>Pseudomonadota</taxon>
        <taxon>Gammaproteobacteria</taxon>
        <taxon>Enterobacterales</taxon>
        <taxon>Enterobacteriaceae</taxon>
        <taxon>Klebsiella/Raoultella group</taxon>
        <taxon>Klebsiella</taxon>
        <taxon>Klebsiella pneumoniae complex</taxon>
    </lineage>
</organism>
<name>A0A7H4MM07_KLEVA</name>
<protein>
    <submittedName>
        <fullName evidence="2">Uncharacterized protein</fullName>
    </submittedName>
</protein>
<evidence type="ECO:0000313" key="2">
    <source>
        <dbReference type="EMBL" id="STS91357.1"/>
    </source>
</evidence>
<feature type="region of interest" description="Disordered" evidence="1">
    <location>
        <begin position="1"/>
        <end position="26"/>
    </location>
</feature>
<dbReference type="Proteomes" id="UP000254545">
    <property type="component" value="Unassembled WGS sequence"/>
</dbReference>
<evidence type="ECO:0000313" key="3">
    <source>
        <dbReference type="Proteomes" id="UP000254545"/>
    </source>
</evidence>
<gene>
    <name evidence="2" type="ORF">NCTC9177_05263</name>
</gene>
<comment type="caution">
    <text evidence="2">The sequence shown here is derived from an EMBL/GenBank/DDBJ whole genome shotgun (WGS) entry which is preliminary data.</text>
</comment>